<protein>
    <recommendedName>
        <fullName evidence="3">DUF1269 domain-containing protein</fullName>
    </recommendedName>
</protein>
<evidence type="ECO:0000313" key="1">
    <source>
        <dbReference type="EMBL" id="NYJ24148.1"/>
    </source>
</evidence>
<organism evidence="1 2">
    <name type="scientific">Leifsonia shinshuensis</name>
    <dbReference type="NCBI Taxonomy" id="150026"/>
    <lineage>
        <taxon>Bacteria</taxon>
        <taxon>Bacillati</taxon>
        <taxon>Actinomycetota</taxon>
        <taxon>Actinomycetes</taxon>
        <taxon>Micrococcales</taxon>
        <taxon>Microbacteriaceae</taxon>
        <taxon>Leifsonia</taxon>
    </lineage>
</organism>
<accession>A0A853CUQ0</accession>
<gene>
    <name evidence="1" type="ORF">HNR13_002435</name>
</gene>
<reference evidence="1 2" key="1">
    <citation type="submission" date="2020-07" db="EMBL/GenBank/DDBJ databases">
        <title>Sequencing the genomes of 1000 actinobacteria strains.</title>
        <authorList>
            <person name="Klenk H.-P."/>
        </authorList>
    </citation>
    <scope>NUCLEOTIDE SEQUENCE [LARGE SCALE GENOMIC DNA]</scope>
    <source>
        <strain evidence="1 2">DSM 15165</strain>
    </source>
</reference>
<dbReference type="Proteomes" id="UP000578352">
    <property type="component" value="Unassembled WGS sequence"/>
</dbReference>
<dbReference type="EMBL" id="JACCFL010000001">
    <property type="protein sequence ID" value="NYJ24148.1"/>
    <property type="molecule type" value="Genomic_DNA"/>
</dbReference>
<evidence type="ECO:0008006" key="3">
    <source>
        <dbReference type="Google" id="ProtNLM"/>
    </source>
</evidence>
<dbReference type="AlphaFoldDB" id="A0A853CUQ0"/>
<proteinExistence type="predicted"/>
<evidence type="ECO:0000313" key="2">
    <source>
        <dbReference type="Proteomes" id="UP000578352"/>
    </source>
</evidence>
<dbReference type="RefSeq" id="WP_179606085.1">
    <property type="nucleotide sequence ID" value="NZ_BAABEH010000001.1"/>
</dbReference>
<name>A0A853CUQ0_9MICO</name>
<comment type="caution">
    <text evidence="1">The sequence shown here is derived from an EMBL/GenBank/DDBJ whole genome shotgun (WGS) entry which is preliminary data.</text>
</comment>
<sequence>MADDAFAGPVDYLVFAFPAGAPVGAGLADVLRRVEEGTIEVLDLEIIRRDAAGEPVAGALDPAEDSSADGAFAGAYSGILDAEDVQRVAEALEPGGFALALVYEDRSLAPAAEAWLAAGGTELFAGGVDIIDLAETVETGAREGATGEVKETTE</sequence>